<organism evidence="2 3">
    <name type="scientific">Plasmodium malariae</name>
    <dbReference type="NCBI Taxonomy" id="5858"/>
    <lineage>
        <taxon>Eukaryota</taxon>
        <taxon>Sar</taxon>
        <taxon>Alveolata</taxon>
        <taxon>Apicomplexa</taxon>
        <taxon>Aconoidasida</taxon>
        <taxon>Haemosporida</taxon>
        <taxon>Plasmodiidae</taxon>
        <taxon>Plasmodium</taxon>
        <taxon>Plasmodium (Plasmodium)</taxon>
    </lineage>
</organism>
<keyword evidence="1" id="KW-0812">Transmembrane</keyword>
<dbReference type="AlphaFoldDB" id="A0A1A8X895"/>
<evidence type="ECO:0000256" key="1">
    <source>
        <dbReference type="SAM" id="Phobius"/>
    </source>
</evidence>
<reference evidence="3" key="1">
    <citation type="submission" date="2016-05" db="EMBL/GenBank/DDBJ databases">
        <authorList>
            <person name="Naeem Raeece"/>
        </authorList>
    </citation>
    <scope>NUCLEOTIDE SEQUENCE [LARGE SCALE GENOMIC DNA]</scope>
</reference>
<proteinExistence type="predicted"/>
<dbReference type="EMBL" id="FLQW01006435">
    <property type="protein sequence ID" value="SBT00479.1"/>
    <property type="molecule type" value="Genomic_DNA"/>
</dbReference>
<dbReference type="Proteomes" id="UP000078597">
    <property type="component" value="Unassembled WGS sequence"/>
</dbReference>
<accession>A0A1A8X895</accession>
<feature type="transmembrane region" description="Helical" evidence="1">
    <location>
        <begin position="224"/>
        <end position="246"/>
    </location>
</feature>
<dbReference type="Pfam" id="PF05795">
    <property type="entry name" value="Plasmodium_Vir"/>
    <property type="match status" value="1"/>
</dbReference>
<sequence length="294" mass="35087">NNYKSYTSDEICNKLGDNLKDYSGVFDFCENLKGINERFDNLSLYGELRNDPCTAVKFWMYSRLFNLPYKGKNGNDFNNIILKIKEIINEDDKIKKCNLFNFPYLKEDFEKMKNLYDYATNYDTIKRHIEDSTYICTQNMYDYIIKNDELYMNEKNKCKTQTAEKKDYCSVFEYIKDAYINERLPRLYCKVKSLETIVKAQEPYISQEEELSSGNLEQKRSVPFANIIVSVIFPLVGILFIFFILFKFTSFKSWLKTLLLKKKIIQYSEDEQYIEGYLNKSYRTGGHRMRYHPL</sequence>
<dbReference type="VEuPathDB" id="PlasmoDB:PmUG01_00027000"/>
<feature type="non-terminal residue" evidence="2">
    <location>
        <position position="1"/>
    </location>
</feature>
<keyword evidence="1" id="KW-0472">Membrane</keyword>
<keyword evidence="1" id="KW-1133">Transmembrane helix</keyword>
<protein>
    <submittedName>
        <fullName evidence="2">PIR Superfamily Protein</fullName>
    </submittedName>
</protein>
<name>A0A1A8X895_PLAMA</name>
<evidence type="ECO:0000313" key="3">
    <source>
        <dbReference type="Proteomes" id="UP000078597"/>
    </source>
</evidence>
<dbReference type="InterPro" id="IPR008780">
    <property type="entry name" value="Plasmodium_Vir"/>
</dbReference>
<evidence type="ECO:0000313" key="2">
    <source>
        <dbReference type="EMBL" id="SBT00479.1"/>
    </source>
</evidence>
<gene>
    <name evidence="2" type="ORF">PMALA_076750</name>
</gene>